<evidence type="ECO:0000313" key="3">
    <source>
        <dbReference type="Proteomes" id="UP000754495"/>
    </source>
</evidence>
<dbReference type="Proteomes" id="UP000754495">
    <property type="component" value="Unassembled WGS sequence"/>
</dbReference>
<protein>
    <submittedName>
        <fullName evidence="2">Pimeloyl-ACP methyl ester carboxylesterase</fullName>
    </submittedName>
</protein>
<reference evidence="2 3" key="1">
    <citation type="submission" date="2020-03" db="EMBL/GenBank/DDBJ databases">
        <title>Sequencing the genomes of 1000 actinobacteria strains.</title>
        <authorList>
            <person name="Klenk H.-P."/>
        </authorList>
    </citation>
    <scope>NUCLEOTIDE SEQUENCE [LARGE SCALE GENOMIC DNA]</scope>
    <source>
        <strain evidence="2 3">DSM 45668</strain>
    </source>
</reference>
<dbReference type="PANTHER" id="PTHR37017">
    <property type="entry name" value="AB HYDROLASE-1 DOMAIN-CONTAINING PROTEIN-RELATED"/>
    <property type="match status" value="1"/>
</dbReference>
<name>A0ABX0STW4_9PSEU</name>
<dbReference type="InterPro" id="IPR052897">
    <property type="entry name" value="Sec-Metab_Biosynth_Hydrolase"/>
</dbReference>
<accession>A0ABX0STW4</accession>
<keyword evidence="3" id="KW-1185">Reference proteome</keyword>
<organism evidence="2 3">
    <name type="scientific">Amycolatopsis viridis</name>
    <dbReference type="NCBI Taxonomy" id="185678"/>
    <lineage>
        <taxon>Bacteria</taxon>
        <taxon>Bacillati</taxon>
        <taxon>Actinomycetota</taxon>
        <taxon>Actinomycetes</taxon>
        <taxon>Pseudonocardiales</taxon>
        <taxon>Pseudonocardiaceae</taxon>
        <taxon>Amycolatopsis</taxon>
    </lineage>
</organism>
<dbReference type="InterPro" id="IPR029058">
    <property type="entry name" value="AB_hydrolase_fold"/>
</dbReference>
<proteinExistence type="predicted"/>
<dbReference type="PANTHER" id="PTHR37017:SF11">
    <property type="entry name" value="ESTERASE_LIPASE_THIOESTERASE DOMAIN-CONTAINING PROTEIN"/>
    <property type="match status" value="1"/>
</dbReference>
<dbReference type="RefSeq" id="WP_167113411.1">
    <property type="nucleotide sequence ID" value="NZ_JAANOU010000001.1"/>
</dbReference>
<dbReference type="SUPFAM" id="SSF53474">
    <property type="entry name" value="alpha/beta-Hydrolases"/>
    <property type="match status" value="1"/>
</dbReference>
<feature type="domain" description="AB hydrolase-1" evidence="1">
    <location>
        <begin position="4"/>
        <end position="217"/>
    </location>
</feature>
<comment type="caution">
    <text evidence="2">The sequence shown here is derived from an EMBL/GenBank/DDBJ whole genome shotgun (WGS) entry which is preliminary data.</text>
</comment>
<dbReference type="InterPro" id="IPR000073">
    <property type="entry name" value="AB_hydrolase_1"/>
</dbReference>
<gene>
    <name evidence="2" type="ORF">FHX46_002444</name>
</gene>
<evidence type="ECO:0000313" key="2">
    <source>
        <dbReference type="EMBL" id="NIH79914.1"/>
    </source>
</evidence>
<dbReference type="Gene3D" id="3.40.50.1820">
    <property type="entry name" value="alpha/beta hydrolase"/>
    <property type="match status" value="1"/>
</dbReference>
<dbReference type="Pfam" id="PF12697">
    <property type="entry name" value="Abhydrolase_6"/>
    <property type="match status" value="1"/>
</dbReference>
<evidence type="ECO:0000259" key="1">
    <source>
        <dbReference type="Pfam" id="PF12697"/>
    </source>
</evidence>
<sequence>MATFVLIPGAGGQASYWNRLVPELTARGHEAIAVELPAGDESAGLSEYADVVVDAIGGRDGGDGDGGDDIVLVAQSMGGFTAPLVCERVPVRLLVLLNAMIPRPGEPGGQWWAETGYRQAHPEEMDVERDFFHDVPPEVRAEVIGQGEPQQSGTPFEQPWPLAKWPDVPTRFVQGRDDRFFPLEFQRRVVRERLGLELDEIPGGHLAALSRPRELAEYLVSLV</sequence>
<dbReference type="EMBL" id="JAANOU010000001">
    <property type="protein sequence ID" value="NIH79914.1"/>
    <property type="molecule type" value="Genomic_DNA"/>
</dbReference>